<dbReference type="PANTHER" id="PTHR30081:SF1">
    <property type="entry name" value="PROTEIN TRANSLOCASE SUBUNIT SECD"/>
    <property type="match status" value="1"/>
</dbReference>
<dbReference type="InterPro" id="IPR048631">
    <property type="entry name" value="SecD_1st"/>
</dbReference>
<dbReference type="Gene3D" id="1.20.1640.10">
    <property type="entry name" value="Multidrug efflux transporter AcrB transmembrane domain"/>
    <property type="match status" value="1"/>
</dbReference>
<feature type="transmembrane region" description="Helical" evidence="11">
    <location>
        <begin position="553"/>
        <end position="575"/>
    </location>
</feature>
<dbReference type="STRING" id="578942.SAMN05216289_1224"/>
<keyword evidence="8 11" id="KW-0472">Membrane</keyword>
<dbReference type="GO" id="GO:0005886">
    <property type="term" value="C:plasma membrane"/>
    <property type="evidence" value="ECO:0007669"/>
    <property type="project" value="UniProtKB-SubCell"/>
</dbReference>
<evidence type="ECO:0000256" key="9">
    <source>
        <dbReference type="ARBA" id="ARBA00060774"/>
    </source>
</evidence>
<evidence type="ECO:0000313" key="17">
    <source>
        <dbReference type="Proteomes" id="UP000198575"/>
    </source>
</evidence>
<dbReference type="FunFam" id="3.30.1360.200:FF:000001">
    <property type="entry name" value="Protein translocase subunit SecD"/>
    <property type="match status" value="1"/>
</dbReference>
<comment type="similarity">
    <text evidence="9 11">Belongs to the SecD/SecF family. SecD subfamily.</text>
</comment>
<dbReference type="NCBIfam" id="TIGR00916">
    <property type="entry name" value="2A0604s01"/>
    <property type="match status" value="1"/>
</dbReference>
<dbReference type="RefSeq" id="WP_092408957.1">
    <property type="nucleotide sequence ID" value="NZ_FOVF01000022.1"/>
</dbReference>
<evidence type="ECO:0000259" key="14">
    <source>
        <dbReference type="Pfam" id="PF21760"/>
    </source>
</evidence>
<dbReference type="GO" id="GO:0043952">
    <property type="term" value="P:protein transport by the Sec complex"/>
    <property type="evidence" value="ECO:0007669"/>
    <property type="project" value="UniProtKB-UniRule"/>
</dbReference>
<keyword evidence="7 11" id="KW-0811">Translocation</keyword>
<keyword evidence="17" id="KW-1185">Reference proteome</keyword>
<dbReference type="Pfam" id="PF13721">
    <property type="entry name" value="SecD-TM1"/>
    <property type="match status" value="1"/>
</dbReference>
<evidence type="ECO:0000313" key="16">
    <source>
        <dbReference type="EMBL" id="SFN44448.1"/>
    </source>
</evidence>
<evidence type="ECO:0000256" key="10">
    <source>
        <dbReference type="ARBA" id="ARBA00068220"/>
    </source>
</evidence>
<feature type="transmembrane region" description="Helical" evidence="11">
    <location>
        <begin position="458"/>
        <end position="479"/>
    </location>
</feature>
<evidence type="ECO:0000256" key="5">
    <source>
        <dbReference type="ARBA" id="ARBA00022927"/>
    </source>
</evidence>
<evidence type="ECO:0000259" key="12">
    <source>
        <dbReference type="Pfam" id="PF02355"/>
    </source>
</evidence>
<evidence type="ECO:0000256" key="6">
    <source>
        <dbReference type="ARBA" id="ARBA00022989"/>
    </source>
</evidence>
<dbReference type="InterPro" id="IPR022646">
    <property type="entry name" value="SecD/SecF_CS"/>
</dbReference>
<comment type="subunit">
    <text evidence="11">Forms a complex with SecF. Part of the essential Sec protein translocation apparatus which comprises SecA, SecYEG and auxiliary proteins SecDF-YajC and YidC.</text>
</comment>
<sequence>MNDFPRWKHTLVALVAVLGVLFAVPSLYQKQPAVQVLANKSGIVDEALKERALQALQQRKIEFQEVEIKDDRLLALFGNTDSQLAAASALRTDLGDNYTVALNLASTVPQWMRMIGANSMPLGLDLQGGVHFLMQVDQKSVLQGQEQRYVDDIRSLLRDKEIRNAKVDRGAQGIVVQASNTADRDKIAAAIGSELIDLNVTDGPSIGDSPTLIAKVKPERIKQIADNTIKQNVSTLRNRINSLGVAEPLIVQQGDSRIVVELPGLQDTAEAKRLLGATATLEYRAVDESVNVAEAVRTGSVPPDSRIYYFKDGRPAVLKKKVIVTGDELVDASSAADPQSGEPAVSVALNSAGARKMLDFTSQNVGKGMAVVLVERIPEVRIVDGKEVRSAKIEENIISLATIRGVFSNKFQTTGLESMKTASDLALMLRSGSLAAPVDIVEERVIGSTLGADNIRKGVTAVIVGLLLVVGFVAVYYKIFGLIADLALMMNLVLLVAILSIFQATLTLPGIAGIVLTLGMAIDANVLICERIREEQRNGMTPFAAIRGGYEKAWATILDANVTHLIAAFGLMTFGSGPIRGFAITLTIGILTSMFTSVTGTHSLVALIFGRAAKLKALPV</sequence>
<proteinExistence type="inferred from homology"/>
<evidence type="ECO:0000259" key="15">
    <source>
        <dbReference type="Pfam" id="PF22599"/>
    </source>
</evidence>
<evidence type="ECO:0000256" key="8">
    <source>
        <dbReference type="ARBA" id="ARBA00023136"/>
    </source>
</evidence>
<evidence type="ECO:0000259" key="13">
    <source>
        <dbReference type="Pfam" id="PF13721"/>
    </source>
</evidence>
<gene>
    <name evidence="11" type="primary">secD</name>
    <name evidence="16" type="ORF">SAMN05216289_1224</name>
</gene>
<evidence type="ECO:0000256" key="4">
    <source>
        <dbReference type="ARBA" id="ARBA00022692"/>
    </source>
</evidence>
<evidence type="ECO:0000256" key="3">
    <source>
        <dbReference type="ARBA" id="ARBA00022475"/>
    </source>
</evidence>
<protein>
    <recommendedName>
        <fullName evidence="10 11">Protein translocase subunit SecD</fullName>
    </recommendedName>
</protein>
<comment type="subcellular location">
    <subcellularLocation>
        <location evidence="1 11">Cell membrane</location>
        <topology evidence="1 11">Multi-pass membrane protein</topology>
    </subcellularLocation>
</comment>
<dbReference type="Pfam" id="PF22599">
    <property type="entry name" value="SecDF_P1_head"/>
    <property type="match status" value="1"/>
</dbReference>
<dbReference type="Proteomes" id="UP000198575">
    <property type="component" value="Unassembled WGS sequence"/>
</dbReference>
<dbReference type="Pfam" id="PF07549">
    <property type="entry name" value="Sec_GG"/>
    <property type="match status" value="1"/>
</dbReference>
<evidence type="ECO:0000256" key="1">
    <source>
        <dbReference type="ARBA" id="ARBA00004651"/>
    </source>
</evidence>
<dbReference type="SUPFAM" id="SSF82866">
    <property type="entry name" value="Multidrug efflux transporter AcrB transmembrane domain"/>
    <property type="match status" value="1"/>
</dbReference>
<reference evidence="16 17" key="1">
    <citation type="submission" date="2016-10" db="EMBL/GenBank/DDBJ databases">
        <authorList>
            <person name="de Groot N.N."/>
        </authorList>
    </citation>
    <scope>NUCLEOTIDE SEQUENCE [LARGE SCALE GENOMIC DNA]</scope>
    <source>
        <strain evidence="16 17">CGMCC 1.7659</strain>
    </source>
</reference>
<feature type="domain" description="Protein export membrane protein SecD/SecF C-terminal" evidence="12">
    <location>
        <begin position="439"/>
        <end position="602"/>
    </location>
</feature>
<dbReference type="FunFam" id="1.20.1640.10:FF:000004">
    <property type="entry name" value="Protein translocase subunit SecD"/>
    <property type="match status" value="1"/>
</dbReference>
<dbReference type="HAMAP" id="MF_01463_B">
    <property type="entry name" value="SecD_B"/>
    <property type="match status" value="1"/>
</dbReference>
<dbReference type="InterPro" id="IPR022813">
    <property type="entry name" value="SecD/SecF_arch_bac"/>
</dbReference>
<keyword evidence="2 11" id="KW-0813">Transport</keyword>
<feature type="transmembrane region" description="Helical" evidence="11">
    <location>
        <begin position="581"/>
        <end position="609"/>
    </location>
</feature>
<comment type="caution">
    <text evidence="11">Lacks conserved residue(s) required for the propagation of feature annotation.</text>
</comment>
<keyword evidence="6 11" id="KW-1133">Transmembrane helix</keyword>
<dbReference type="EMBL" id="FOVF01000022">
    <property type="protein sequence ID" value="SFN44448.1"/>
    <property type="molecule type" value="Genomic_DNA"/>
</dbReference>
<feature type="transmembrane region" description="Helical" evidence="11">
    <location>
        <begin position="486"/>
        <end position="505"/>
    </location>
</feature>
<name>A0A1I4Z2L8_9GAMM</name>
<dbReference type="Gene3D" id="3.30.70.3400">
    <property type="match status" value="2"/>
</dbReference>
<accession>A0A1I4Z2L8</accession>
<evidence type="ECO:0000256" key="7">
    <source>
        <dbReference type="ARBA" id="ARBA00023010"/>
    </source>
</evidence>
<dbReference type="NCBIfam" id="TIGR01129">
    <property type="entry name" value="secD"/>
    <property type="match status" value="1"/>
</dbReference>
<feature type="transmembrane region" description="Helical" evidence="11">
    <location>
        <begin position="511"/>
        <end position="532"/>
    </location>
</feature>
<dbReference type="GO" id="GO:0065002">
    <property type="term" value="P:intracellular protein transmembrane transport"/>
    <property type="evidence" value="ECO:0007669"/>
    <property type="project" value="UniProtKB-UniRule"/>
</dbReference>
<evidence type="ECO:0000256" key="11">
    <source>
        <dbReference type="HAMAP-Rule" id="MF_01463"/>
    </source>
</evidence>
<dbReference type="InterPro" id="IPR005791">
    <property type="entry name" value="SecD"/>
</dbReference>
<dbReference type="OrthoDB" id="9805019at2"/>
<dbReference type="InterPro" id="IPR027398">
    <property type="entry name" value="SecD-TM"/>
</dbReference>
<comment type="function">
    <text evidence="11">Part of the Sec protein translocase complex. Interacts with the SecYEG preprotein conducting channel. SecDF uses the proton motive force (PMF) to complete protein translocation after the ATP-dependent function of SecA.</text>
</comment>
<dbReference type="InterPro" id="IPR055344">
    <property type="entry name" value="SecD_SecF_C_bact"/>
</dbReference>
<dbReference type="Gene3D" id="3.30.1360.200">
    <property type="match status" value="1"/>
</dbReference>
<dbReference type="PANTHER" id="PTHR30081">
    <property type="entry name" value="PROTEIN-EXPORT MEMBRANE PROTEIN SEC"/>
    <property type="match status" value="1"/>
</dbReference>
<feature type="domain" description="Protein translocase subunit SecDF P1" evidence="14">
    <location>
        <begin position="229"/>
        <end position="288"/>
    </location>
</feature>
<feature type="domain" description="SecDF P1 head subdomain" evidence="15">
    <location>
        <begin position="306"/>
        <end position="436"/>
    </location>
</feature>
<dbReference type="InterPro" id="IPR048634">
    <property type="entry name" value="SecD_SecF_C"/>
</dbReference>
<feature type="domain" description="SecD export protein N-terminal TM" evidence="13">
    <location>
        <begin position="1"/>
        <end position="102"/>
    </location>
</feature>
<keyword evidence="4 11" id="KW-0812">Transmembrane</keyword>
<dbReference type="Pfam" id="PF02355">
    <property type="entry name" value="SecD_SecF_C"/>
    <property type="match status" value="1"/>
</dbReference>
<evidence type="ECO:0000256" key="2">
    <source>
        <dbReference type="ARBA" id="ARBA00022448"/>
    </source>
</evidence>
<dbReference type="GO" id="GO:0006605">
    <property type="term" value="P:protein targeting"/>
    <property type="evidence" value="ECO:0007669"/>
    <property type="project" value="UniProtKB-UniRule"/>
</dbReference>
<dbReference type="AlphaFoldDB" id="A0A1I4Z2L8"/>
<dbReference type="Pfam" id="PF21760">
    <property type="entry name" value="SecD_1st"/>
    <property type="match status" value="1"/>
</dbReference>
<organism evidence="16 17">
    <name type="scientific">Dokdonella immobilis</name>
    <dbReference type="NCBI Taxonomy" id="578942"/>
    <lineage>
        <taxon>Bacteria</taxon>
        <taxon>Pseudomonadati</taxon>
        <taxon>Pseudomonadota</taxon>
        <taxon>Gammaproteobacteria</taxon>
        <taxon>Lysobacterales</taxon>
        <taxon>Rhodanobacteraceae</taxon>
        <taxon>Dokdonella</taxon>
    </lineage>
</organism>
<keyword evidence="5 11" id="KW-0653">Protein transport</keyword>
<keyword evidence="3 11" id="KW-1003">Cell membrane</keyword>
<dbReference type="InterPro" id="IPR054384">
    <property type="entry name" value="SecDF_P1_head"/>
</dbReference>
<dbReference type="GO" id="GO:0015450">
    <property type="term" value="F:protein-transporting ATPase activity"/>
    <property type="evidence" value="ECO:0007669"/>
    <property type="project" value="InterPro"/>
</dbReference>